<proteinExistence type="predicted"/>
<evidence type="ECO:0000313" key="2">
    <source>
        <dbReference type="Proteomes" id="UP000308267"/>
    </source>
</evidence>
<keyword evidence="2" id="KW-1185">Reference proteome</keyword>
<organism evidence="1 2">
    <name type="scientific">Opisthorchis felineus</name>
    <dbReference type="NCBI Taxonomy" id="147828"/>
    <lineage>
        <taxon>Eukaryota</taxon>
        <taxon>Metazoa</taxon>
        <taxon>Spiralia</taxon>
        <taxon>Lophotrochozoa</taxon>
        <taxon>Platyhelminthes</taxon>
        <taxon>Trematoda</taxon>
        <taxon>Digenea</taxon>
        <taxon>Opisthorchiida</taxon>
        <taxon>Opisthorchiata</taxon>
        <taxon>Opisthorchiidae</taxon>
        <taxon>Opisthorchis</taxon>
    </lineage>
</organism>
<protein>
    <submittedName>
        <fullName evidence="1">Uncharacterized protein</fullName>
    </submittedName>
</protein>
<dbReference type="AlphaFoldDB" id="A0A4S2KR57"/>
<dbReference type="OrthoDB" id="10299750at2759"/>
<dbReference type="Proteomes" id="UP000308267">
    <property type="component" value="Unassembled WGS sequence"/>
</dbReference>
<reference evidence="1 2" key="1">
    <citation type="journal article" date="2019" name="BMC Genomics">
        <title>New insights from Opisthorchis felineus genome: update on genomics of the epidemiologically important liver flukes.</title>
        <authorList>
            <person name="Ershov N.I."/>
            <person name="Mordvinov V.A."/>
            <person name="Prokhortchouk E.B."/>
            <person name="Pakharukova M.Y."/>
            <person name="Gunbin K.V."/>
            <person name="Ustyantsev K."/>
            <person name="Genaev M.A."/>
            <person name="Blinov A.G."/>
            <person name="Mazur A."/>
            <person name="Boulygina E."/>
            <person name="Tsygankova S."/>
            <person name="Khrameeva E."/>
            <person name="Chekanov N."/>
            <person name="Fan G."/>
            <person name="Xiao A."/>
            <person name="Zhang H."/>
            <person name="Xu X."/>
            <person name="Yang H."/>
            <person name="Solovyev V."/>
            <person name="Lee S.M."/>
            <person name="Liu X."/>
            <person name="Afonnikov D.A."/>
            <person name="Skryabin K.G."/>
        </authorList>
    </citation>
    <scope>NUCLEOTIDE SEQUENCE [LARGE SCALE GENOMIC DNA]</scope>
    <source>
        <strain evidence="1">AK-0245</strain>
        <tissue evidence="1">Whole organism</tissue>
    </source>
</reference>
<gene>
    <name evidence="1" type="ORF">CRM22_010637</name>
</gene>
<evidence type="ECO:0000313" key="1">
    <source>
        <dbReference type="EMBL" id="TGZ52351.1"/>
    </source>
</evidence>
<name>A0A4S2KR57_OPIFE</name>
<dbReference type="EMBL" id="SJOL01010039">
    <property type="protein sequence ID" value="TGZ52351.1"/>
    <property type="molecule type" value="Genomic_DNA"/>
</dbReference>
<accession>A0A4S2KR57</accession>
<sequence length="540" mass="60699">MDRAIILKDSAYSLMYICSEVSYECSVTVYIGPMRFTCLGAGLCLLVLIPLTGGNSIKVVGFQVHQVRLSQEEFQWVKFLEEWSVQNISAWDICDGIHQLKKMLTDRFVDFPLLFCVQSPQWEKARDTTTITLYFDARNLETDASSLACHAEDLEFILNNPEGSQGKKFVTVNTWKNTIDIYATILNVARHPNKVNDFWQADHQMRKELAEDAVMSKPLALFAASTENPFNENYFAIFEVSKLPLATWDTDAAWKQIMYSTFRGGVHLRSIADWYKVDSILLQPKLPPKSQGKCIPEKHTTVTVININATLPEGDISAGKRQIEVVPALEGSRWTVVGKIGVRREAFHMDFNRVNHGEISCTIYVTGINQPLRITARTASEEAIEVQSFNLAKHEPTCQLHKNAHSLKVTVTLVVPIGNQKLSADDLPAVGSVEYNNVLEFTSIYLREDLLGELGLDSSMLWAEFHNLKASGQFVIAKGTAHFNTVRLTSTHADLESKHLVESFNRKFKPTNLLMLEAQYIEKDFVVCGTSALKVSSPEP</sequence>
<comment type="caution">
    <text evidence="1">The sequence shown here is derived from an EMBL/GenBank/DDBJ whole genome shotgun (WGS) entry which is preliminary data.</text>
</comment>